<evidence type="ECO:0000256" key="1">
    <source>
        <dbReference type="SAM" id="SignalP"/>
    </source>
</evidence>
<dbReference type="PANTHER" id="PTHR42951">
    <property type="entry name" value="METALLO-BETA-LACTAMASE DOMAIN-CONTAINING"/>
    <property type="match status" value="1"/>
</dbReference>
<proteinExistence type="predicted"/>
<dbReference type="Proteomes" id="UP000050863">
    <property type="component" value="Unassembled WGS sequence"/>
</dbReference>
<keyword evidence="4" id="KW-1185">Reference proteome</keyword>
<dbReference type="SUPFAM" id="SSF56281">
    <property type="entry name" value="Metallo-hydrolase/oxidoreductase"/>
    <property type="match status" value="1"/>
</dbReference>
<gene>
    <name evidence="3" type="ORF">CQ12_07755</name>
</gene>
<dbReference type="InterPro" id="IPR050855">
    <property type="entry name" value="NDM-1-like"/>
</dbReference>
<dbReference type="SMART" id="SM00849">
    <property type="entry name" value="Lactamase_B"/>
    <property type="match status" value="1"/>
</dbReference>
<dbReference type="InterPro" id="IPR036866">
    <property type="entry name" value="RibonucZ/Hydroxyglut_hydro"/>
</dbReference>
<evidence type="ECO:0000259" key="2">
    <source>
        <dbReference type="SMART" id="SM00849"/>
    </source>
</evidence>
<feature type="chain" id="PRO_5006443753" evidence="1">
    <location>
        <begin position="21"/>
        <end position="296"/>
    </location>
</feature>
<dbReference type="Pfam" id="PF00753">
    <property type="entry name" value="Lactamase_B"/>
    <property type="match status" value="1"/>
</dbReference>
<dbReference type="NCBIfam" id="NF012229">
    <property type="entry name" value="bla_class_B_core"/>
    <property type="match status" value="1"/>
</dbReference>
<sequence length="296" mass="31946">MKKIAVALIALMSLAGTAQAQTVKDLLESLRVKWNTPTEPFKMIGNVYYVGTNGLASYLITSPQGHILVDTVMPEATSQIKANIEKLGFKLTDIKYLVNTHAHIDHTGGLAEMKQASGAQMVAGEADKPLLEGGYYPGAQEDDALKFPPVKVDRTVREGDKVTAGDVTLTARETPGHSPGCTSWEFAVKDGDATRSVLIFCSGTVALNRLVPNPTYSGIVADYRKTFARAKDMKVDVLLAPHPEMYKMAEKRAKLSDGAPNPFVNPGEFNDYAATLEKAFEDALAKQTAAAQEKKG</sequence>
<keyword evidence="1" id="KW-0732">Signal</keyword>
<dbReference type="RefSeq" id="WP_057833623.1">
    <property type="nucleotide sequence ID" value="NZ_LLXZ01000004.1"/>
</dbReference>
<feature type="domain" description="Metallo-beta-lactamase" evidence="2">
    <location>
        <begin position="54"/>
        <end position="242"/>
    </location>
</feature>
<feature type="signal peptide" evidence="1">
    <location>
        <begin position="1"/>
        <end position="20"/>
    </location>
</feature>
<dbReference type="STRING" id="280332.CQ12_07755"/>
<dbReference type="EMBL" id="LLXZ01000004">
    <property type="protein sequence ID" value="KRR15195.1"/>
    <property type="molecule type" value="Genomic_DNA"/>
</dbReference>
<organism evidence="3 4">
    <name type="scientific">Bradyrhizobium jicamae</name>
    <dbReference type="NCBI Taxonomy" id="280332"/>
    <lineage>
        <taxon>Bacteria</taxon>
        <taxon>Pseudomonadati</taxon>
        <taxon>Pseudomonadota</taxon>
        <taxon>Alphaproteobacteria</taxon>
        <taxon>Hyphomicrobiales</taxon>
        <taxon>Nitrobacteraceae</taxon>
        <taxon>Bradyrhizobium</taxon>
    </lineage>
</organism>
<dbReference type="InterPro" id="IPR001279">
    <property type="entry name" value="Metallo-B-lactamas"/>
</dbReference>
<dbReference type="Gene3D" id="3.60.15.10">
    <property type="entry name" value="Ribonuclease Z/Hydroxyacylglutathione hydrolase-like"/>
    <property type="match status" value="1"/>
</dbReference>
<dbReference type="NCBIfam" id="NF033105">
    <property type="entry name" value="bla_subclass_B3"/>
    <property type="match status" value="1"/>
</dbReference>
<name>A0A0R3M5J8_9BRAD</name>
<protein>
    <submittedName>
        <fullName evidence="3">Subclass B3 metallo-beta-lactamase</fullName>
    </submittedName>
</protein>
<accession>A0A0R3M5J8</accession>
<evidence type="ECO:0000313" key="4">
    <source>
        <dbReference type="Proteomes" id="UP000050863"/>
    </source>
</evidence>
<comment type="caution">
    <text evidence="3">The sequence shown here is derived from an EMBL/GenBank/DDBJ whole genome shotgun (WGS) entry which is preliminary data.</text>
</comment>
<dbReference type="PANTHER" id="PTHR42951:SF17">
    <property type="entry name" value="METALLO-BETA-LACTAMASE DOMAIN-CONTAINING PROTEIN"/>
    <property type="match status" value="1"/>
</dbReference>
<reference evidence="3 4" key="1">
    <citation type="submission" date="2014-03" db="EMBL/GenBank/DDBJ databases">
        <title>Bradyrhizobium valentinum sp. nov., isolated from effective nodules of Lupinus mariae-josephae, a lupine endemic of basic-lime soils in Eastern Spain.</title>
        <authorList>
            <person name="Duran D."/>
            <person name="Rey L."/>
            <person name="Navarro A."/>
            <person name="Busquets A."/>
            <person name="Imperial J."/>
            <person name="Ruiz-Argueso T."/>
        </authorList>
    </citation>
    <scope>NUCLEOTIDE SEQUENCE [LARGE SCALE GENOMIC DNA]</scope>
    <source>
        <strain evidence="3 4">PAC68</strain>
    </source>
</reference>
<evidence type="ECO:0000313" key="3">
    <source>
        <dbReference type="EMBL" id="KRR15195.1"/>
    </source>
</evidence>
<dbReference type="AlphaFoldDB" id="A0A0R3M5J8"/>